<evidence type="ECO:0000313" key="2">
    <source>
        <dbReference type="EMBL" id="MCT7358731.1"/>
    </source>
</evidence>
<dbReference type="Proteomes" id="UP001147830">
    <property type="component" value="Unassembled WGS sequence"/>
</dbReference>
<proteinExistence type="predicted"/>
<name>A0A9X2WE36_9GAMM</name>
<dbReference type="GO" id="GO:0016491">
    <property type="term" value="F:oxidoreductase activity"/>
    <property type="evidence" value="ECO:0007669"/>
    <property type="project" value="InterPro"/>
</dbReference>
<accession>A0A9X2WE36</accession>
<dbReference type="EMBL" id="JAOANI010000014">
    <property type="protein sequence ID" value="MCT7358731.1"/>
    <property type="molecule type" value="Genomic_DNA"/>
</dbReference>
<reference evidence="2" key="1">
    <citation type="journal article" date="2022" name="Front. Microbiol.">
        <title>Genome-based taxonomic rearrangement of Oceanobacter-related bacteria including the description of Thalassolituus hydrocarbonoclasticus sp. nov. and Thalassolituus pacificus sp. nov. and emended description of the genus Thalassolituus.</title>
        <authorList>
            <person name="Dong C."/>
            <person name="Wei L."/>
            <person name="Wang J."/>
            <person name="Lai Q."/>
            <person name="Huang Z."/>
            <person name="Shao Z."/>
        </authorList>
    </citation>
    <scope>NUCLEOTIDE SEQUENCE</scope>
    <source>
        <strain evidence="2">59MF3M-4</strain>
    </source>
</reference>
<evidence type="ECO:0000259" key="1">
    <source>
        <dbReference type="Pfam" id="PF09995"/>
    </source>
</evidence>
<protein>
    <submittedName>
        <fullName evidence="2">DUF2236 domain-containing protein</fullName>
    </submittedName>
</protein>
<keyword evidence="3" id="KW-1185">Reference proteome</keyword>
<dbReference type="PANTHER" id="PTHR37539">
    <property type="entry name" value="SECRETED PROTEIN-RELATED"/>
    <property type="match status" value="1"/>
</dbReference>
<organism evidence="2 3">
    <name type="scientific">Thalassolituus pacificus</name>
    <dbReference type="NCBI Taxonomy" id="2975440"/>
    <lineage>
        <taxon>Bacteria</taxon>
        <taxon>Pseudomonadati</taxon>
        <taxon>Pseudomonadota</taxon>
        <taxon>Gammaproteobacteria</taxon>
        <taxon>Oceanospirillales</taxon>
        <taxon>Oceanospirillaceae</taxon>
        <taxon>Thalassolituus</taxon>
    </lineage>
</organism>
<comment type="caution">
    <text evidence="2">The sequence shown here is derived from an EMBL/GenBank/DDBJ whole genome shotgun (WGS) entry which is preliminary data.</text>
</comment>
<dbReference type="InterPro" id="IPR018713">
    <property type="entry name" value="MPAB/Lcp_cat_dom"/>
</dbReference>
<dbReference type="RefSeq" id="WP_260975617.1">
    <property type="nucleotide sequence ID" value="NZ_JAOANI010000014.1"/>
</dbReference>
<dbReference type="PANTHER" id="PTHR37539:SF1">
    <property type="entry name" value="ER-BOUND OXYGENASE MPAB_MPAB'_RUBBER OXYGENASE CATALYTIC DOMAIN-CONTAINING PROTEIN"/>
    <property type="match status" value="1"/>
</dbReference>
<dbReference type="AlphaFoldDB" id="A0A9X2WE36"/>
<evidence type="ECO:0000313" key="3">
    <source>
        <dbReference type="Proteomes" id="UP001147830"/>
    </source>
</evidence>
<gene>
    <name evidence="2" type="ORF">NYR02_06840</name>
</gene>
<dbReference type="InterPro" id="IPR037473">
    <property type="entry name" value="Lcp-like"/>
</dbReference>
<reference evidence="2" key="2">
    <citation type="submission" date="2022-08" db="EMBL/GenBank/DDBJ databases">
        <authorList>
            <person name="Dong C."/>
        </authorList>
    </citation>
    <scope>NUCLEOTIDE SEQUENCE</scope>
    <source>
        <strain evidence="2">59MF3M-4</strain>
    </source>
</reference>
<sequence length="417" mass="46816">MSEQSHPQHPPRFVYLAEQARGRSKKIAWGLRFLLGVKPNPPAALTDAVANSYHRSDELGDAVAAELFANPGLRSAGINPQQLLKQAIHEGSAVLDERTPSLKALLQEAETPPVWLDNDKLLHACQVIHRCGRFAMYALGDFALLGGYANSDISKPLAFTGALSGNSSFDRVSETTSFWFDVTTPGGLERGAAGYSAAVHVRVMHALVRRRLLQHPDWNSAEWGLPINQGDALATNVAFSMMMITGLSMLGWRFSNRDVEAVLHLWRYVAYLMGDDIELLPQNRQQGIDWLYIIAIGSRVNPDADSRQLAAAYLESFRQVPGSRFHQQFVYWFHRSYATFFIPADIRRALNLPRTPVLGWLPALQFPLLRLADITARLSPRFDRWLQQRGRKAQAYIVNSRLQGRQVSFADKKTLTR</sequence>
<dbReference type="Pfam" id="PF09995">
    <property type="entry name" value="MPAB_Lcp_cat"/>
    <property type="match status" value="1"/>
</dbReference>
<feature type="domain" description="ER-bound oxygenase mpaB/mpaB'/Rubber oxygenase catalytic" evidence="1">
    <location>
        <begin position="143"/>
        <end position="356"/>
    </location>
</feature>